<accession>A0ABM5TVQ3</accession>
<proteinExistence type="predicted"/>
<dbReference type="Proteomes" id="UP000035366">
    <property type="component" value="Chromosome"/>
</dbReference>
<protein>
    <submittedName>
        <fullName evidence="1">Uncharacterized protein</fullName>
    </submittedName>
</protein>
<keyword evidence="2" id="KW-1185">Reference proteome</keyword>
<organism evidence="1 2">
    <name type="scientific">Streptomyces incarnatus</name>
    <dbReference type="NCBI Taxonomy" id="665007"/>
    <lineage>
        <taxon>Bacteria</taxon>
        <taxon>Bacillati</taxon>
        <taxon>Actinomycetota</taxon>
        <taxon>Actinomycetes</taxon>
        <taxon>Kitasatosporales</taxon>
        <taxon>Streptomycetaceae</taxon>
        <taxon>Streptomyces</taxon>
    </lineage>
</organism>
<sequence length="149" mass="16611">MELRRELLPPPVSAGRSAELGAETERIEALLREDEEAGRRAVDAFNAATGHAYGPAAFLEWWAARDLAEFALEAARPAWPRVSDVTRDELIEIVRRLRAGYATGDPDADHYRLLLEANVAHPQAFQVTEQDAPPERIVDELLAYRPIAL</sequence>
<dbReference type="EMBL" id="CP011497">
    <property type="protein sequence ID" value="AKJ14995.1"/>
    <property type="molecule type" value="Genomic_DNA"/>
</dbReference>
<name>A0ABM5TVQ3_9ACTN</name>
<evidence type="ECO:0000313" key="2">
    <source>
        <dbReference type="Proteomes" id="UP000035366"/>
    </source>
</evidence>
<reference evidence="1 2" key="1">
    <citation type="journal article" date="2015" name="ISME J.">
        <title>Draft Genome Sequence of Streptomyces incarnatus NRRL8089, which Produces the Nucleoside Antibiotic Sinefungin.</title>
        <authorList>
            <person name="Oshima K."/>
            <person name="Hattori M."/>
            <person name="Shimizu H."/>
            <person name="Fukuda K."/>
            <person name="Nemoto M."/>
            <person name="Inagaki K."/>
            <person name="Tamura T."/>
        </authorList>
    </citation>
    <scope>NUCLEOTIDE SEQUENCE [LARGE SCALE GENOMIC DNA]</scope>
    <source>
        <strain evidence="1 2">NRRL 8089</strain>
    </source>
</reference>
<dbReference type="RefSeq" id="WP_208902478.1">
    <property type="nucleotide sequence ID" value="NZ_CP011497.1"/>
</dbReference>
<evidence type="ECO:0000313" key="1">
    <source>
        <dbReference type="EMBL" id="AKJ14995.1"/>
    </source>
</evidence>
<gene>
    <name evidence="1" type="ORF">ABB07_34545</name>
</gene>